<feature type="compositionally biased region" description="Basic residues" evidence="1">
    <location>
        <begin position="190"/>
        <end position="212"/>
    </location>
</feature>
<keyword evidence="3" id="KW-1185">Reference proteome</keyword>
<feature type="region of interest" description="Disordered" evidence="1">
    <location>
        <begin position="369"/>
        <end position="402"/>
    </location>
</feature>
<sequence length="877" mass="97425">MPHREPRLRDHRERPVRPELADEGQGGPGPVRGPQMDLLLRHRDHHRRRRLPHQPRRRERRRLQARRRLLPHGLQQLLDGVLGVRRREPGAAPIRVGDHGVGVAGGRRVGDPGGEGVPQRRGRAQHLLAQDLRCQGHRQHSRRVIVAARRQGRANGAHGRVHSRHLRPGRVAQVRPHLALATLLQERPRPPRPRHHRRRRRCQRRVPRAGRRRALRSRVPLLVVAERADLALLLHDGGGGGGAAAVRGAVRDGAVRDVRQGRAHHVRREHAVRGPHDVPPQGHPHRRPHRRHRRRPRRLLQLPHDAGPPRLQRRQRARPRAQAAAGGGRVRPHVVLRVRHAVVRAVPALPRRGAQRRLWLPQQVPALPLPAGPLQRPGQPHAQHQRRRHPQPLRHRHQRRLPPGLHARLLPRVLRAGRAQLRRGGAVGALRPHHPHRRHLRPPGGHAAGQALRPRPRPGGHPRLGVLPRRHAPHDGVRVRHHRGAHQQPAPPAAGHARPAHLQDRRRLLQRQHLRPHHAPQGAAVPRRPRRALHAAAQRGRRGGRPAAELQRGGEGGPHHARPPHHGPPRVPGHRRAALLDGARALRPRAQGAPPRAPPEAGVPAGAGAVPQGVQHRGEVRGAGLRQARLRQAGHGGRRGAVAGGDGDVRGPAPLHQRVAIHRRGDHVAGQGARPLPRGRPAPPPRRAQGLRQVAGGGDPDEARLHAGAHPGAAPGAAGRQVEAAPVAQGRRRQVLPRPHRAARQLRLKHKTHILVYTTCILLAGCLGEDQFLRACEEIIPKNTVSSSYYYLDSLLVSIFAPRNRVVVRVYPLGLPRLALLFFVYIINDGEMFFPELNYCGTCDLNVSAHGPLSALVIRNGRLVEPSTYFSLFPRFY</sequence>
<feature type="region of interest" description="Disordered" evidence="1">
    <location>
        <begin position="514"/>
        <end position="574"/>
    </location>
</feature>
<evidence type="ECO:0000313" key="2">
    <source>
        <dbReference type="EnsemblPlants" id="AET5Gv21038800.1"/>
    </source>
</evidence>
<protein>
    <submittedName>
        <fullName evidence="2">Uncharacterized protein</fullName>
    </submittedName>
</protein>
<feature type="compositionally biased region" description="Basic residues" evidence="1">
    <location>
        <begin position="42"/>
        <end position="60"/>
    </location>
</feature>
<evidence type="ECO:0000313" key="3">
    <source>
        <dbReference type="Proteomes" id="UP000015105"/>
    </source>
</evidence>
<name>A0A453M4H9_AEGTS</name>
<proteinExistence type="predicted"/>
<organism evidence="2 3">
    <name type="scientific">Aegilops tauschii subsp. strangulata</name>
    <name type="common">Goatgrass</name>
    <dbReference type="NCBI Taxonomy" id="200361"/>
    <lineage>
        <taxon>Eukaryota</taxon>
        <taxon>Viridiplantae</taxon>
        <taxon>Streptophyta</taxon>
        <taxon>Embryophyta</taxon>
        <taxon>Tracheophyta</taxon>
        <taxon>Spermatophyta</taxon>
        <taxon>Magnoliopsida</taxon>
        <taxon>Liliopsida</taxon>
        <taxon>Poales</taxon>
        <taxon>Poaceae</taxon>
        <taxon>BOP clade</taxon>
        <taxon>Pooideae</taxon>
        <taxon>Triticodae</taxon>
        <taxon>Triticeae</taxon>
        <taxon>Triticinae</taxon>
        <taxon>Aegilops</taxon>
    </lineage>
</organism>
<feature type="compositionally biased region" description="Low complexity" evidence="1">
    <location>
        <begin position="706"/>
        <end position="719"/>
    </location>
</feature>
<reference evidence="2" key="3">
    <citation type="journal article" date="2017" name="Nature">
        <title>Genome sequence of the progenitor of the wheat D genome Aegilops tauschii.</title>
        <authorList>
            <person name="Luo M.C."/>
            <person name="Gu Y.Q."/>
            <person name="Puiu D."/>
            <person name="Wang H."/>
            <person name="Twardziok S.O."/>
            <person name="Deal K.R."/>
            <person name="Huo N."/>
            <person name="Zhu T."/>
            <person name="Wang L."/>
            <person name="Wang Y."/>
            <person name="McGuire P.E."/>
            <person name="Liu S."/>
            <person name="Long H."/>
            <person name="Ramasamy R.K."/>
            <person name="Rodriguez J.C."/>
            <person name="Van S.L."/>
            <person name="Yuan L."/>
            <person name="Wang Z."/>
            <person name="Xia Z."/>
            <person name="Xiao L."/>
            <person name="Anderson O.D."/>
            <person name="Ouyang S."/>
            <person name="Liang Y."/>
            <person name="Zimin A.V."/>
            <person name="Pertea G."/>
            <person name="Qi P."/>
            <person name="Bennetzen J.L."/>
            <person name="Dai X."/>
            <person name="Dawson M.W."/>
            <person name="Muller H.G."/>
            <person name="Kugler K."/>
            <person name="Rivarola-Duarte L."/>
            <person name="Spannagl M."/>
            <person name="Mayer K.F.X."/>
            <person name="Lu F.H."/>
            <person name="Bevan M.W."/>
            <person name="Leroy P."/>
            <person name="Li P."/>
            <person name="You F.M."/>
            <person name="Sun Q."/>
            <person name="Liu Z."/>
            <person name="Lyons E."/>
            <person name="Wicker T."/>
            <person name="Salzberg S.L."/>
            <person name="Devos K.M."/>
            <person name="Dvorak J."/>
        </authorList>
    </citation>
    <scope>NUCLEOTIDE SEQUENCE [LARGE SCALE GENOMIC DNA]</scope>
    <source>
        <strain evidence="2">cv. AL8/78</strain>
    </source>
</reference>
<dbReference type="Proteomes" id="UP000015105">
    <property type="component" value="Chromosome 5D"/>
</dbReference>
<feature type="compositionally biased region" description="Gly residues" evidence="1">
    <location>
        <begin position="99"/>
        <end position="116"/>
    </location>
</feature>
<feature type="compositionally biased region" description="Low complexity" evidence="1">
    <location>
        <begin position="372"/>
        <end position="382"/>
    </location>
</feature>
<feature type="region of interest" description="Disordered" evidence="1">
    <location>
        <begin position="588"/>
        <end position="611"/>
    </location>
</feature>
<reference evidence="2" key="4">
    <citation type="submission" date="2019-03" db="UniProtKB">
        <authorList>
            <consortium name="EnsemblPlants"/>
        </authorList>
    </citation>
    <scope>IDENTIFICATION</scope>
</reference>
<feature type="compositionally biased region" description="Basic and acidic residues" evidence="1">
    <location>
        <begin position="1"/>
        <end position="20"/>
    </location>
</feature>
<feature type="region of interest" description="Disordered" evidence="1">
    <location>
        <begin position="260"/>
        <end position="328"/>
    </location>
</feature>
<feature type="compositionally biased region" description="Basic residues" evidence="1">
    <location>
        <begin position="383"/>
        <end position="400"/>
    </location>
</feature>
<feature type="region of interest" description="Disordered" evidence="1">
    <location>
        <begin position="630"/>
        <end position="741"/>
    </location>
</feature>
<feature type="compositionally biased region" description="Basic residues" evidence="1">
    <location>
        <begin position="283"/>
        <end position="298"/>
    </location>
</feature>
<feature type="compositionally biased region" description="Basic residues" evidence="1">
    <location>
        <begin position="527"/>
        <end position="544"/>
    </location>
</feature>
<reference evidence="2" key="5">
    <citation type="journal article" date="2021" name="G3 (Bethesda)">
        <title>Aegilops tauschii genome assembly Aet v5.0 features greater sequence contiguity and improved annotation.</title>
        <authorList>
            <person name="Wang L."/>
            <person name="Zhu T."/>
            <person name="Rodriguez J.C."/>
            <person name="Deal K.R."/>
            <person name="Dubcovsky J."/>
            <person name="McGuire P.E."/>
            <person name="Lux T."/>
            <person name="Spannagl M."/>
            <person name="Mayer K.F.X."/>
            <person name="Baldrich P."/>
            <person name="Meyers B.C."/>
            <person name="Huo N."/>
            <person name="Gu Y.Q."/>
            <person name="Zhou H."/>
            <person name="Devos K.M."/>
            <person name="Bennetzen J.L."/>
            <person name="Unver T."/>
            <person name="Budak H."/>
            <person name="Gulick P.J."/>
            <person name="Galiba G."/>
            <person name="Kalapos B."/>
            <person name="Nelson D.R."/>
            <person name="Li P."/>
            <person name="You F.M."/>
            <person name="Luo M.C."/>
            <person name="Dvorak J."/>
        </authorList>
    </citation>
    <scope>NUCLEOTIDE SEQUENCE [LARGE SCALE GENOMIC DNA]</scope>
    <source>
        <strain evidence="2">cv. AL8/78</strain>
    </source>
</reference>
<feature type="compositionally biased region" description="Basic residues" evidence="1">
    <location>
        <begin position="730"/>
        <end position="741"/>
    </location>
</feature>
<feature type="compositionally biased region" description="Basic residues" evidence="1">
    <location>
        <begin position="431"/>
        <end position="441"/>
    </location>
</feature>
<evidence type="ECO:0000256" key="1">
    <source>
        <dbReference type="SAM" id="MobiDB-lite"/>
    </source>
</evidence>
<feature type="region of interest" description="Disordered" evidence="1">
    <location>
        <begin position="93"/>
        <end position="119"/>
    </location>
</feature>
<reference evidence="3" key="2">
    <citation type="journal article" date="2017" name="Nat. Plants">
        <title>The Aegilops tauschii genome reveals multiple impacts of transposons.</title>
        <authorList>
            <person name="Zhao G."/>
            <person name="Zou C."/>
            <person name="Li K."/>
            <person name="Wang K."/>
            <person name="Li T."/>
            <person name="Gao L."/>
            <person name="Zhang X."/>
            <person name="Wang H."/>
            <person name="Yang Z."/>
            <person name="Liu X."/>
            <person name="Jiang W."/>
            <person name="Mao L."/>
            <person name="Kong X."/>
            <person name="Jiao Y."/>
            <person name="Jia J."/>
        </authorList>
    </citation>
    <scope>NUCLEOTIDE SEQUENCE [LARGE SCALE GENOMIC DNA]</scope>
    <source>
        <strain evidence="3">cv. AL8/78</strain>
    </source>
</reference>
<reference evidence="3" key="1">
    <citation type="journal article" date="2014" name="Science">
        <title>Ancient hybridizations among the ancestral genomes of bread wheat.</title>
        <authorList>
            <consortium name="International Wheat Genome Sequencing Consortium,"/>
            <person name="Marcussen T."/>
            <person name="Sandve S.R."/>
            <person name="Heier L."/>
            <person name="Spannagl M."/>
            <person name="Pfeifer M."/>
            <person name="Jakobsen K.S."/>
            <person name="Wulff B.B."/>
            <person name="Steuernagel B."/>
            <person name="Mayer K.F."/>
            <person name="Olsen O.A."/>
        </authorList>
    </citation>
    <scope>NUCLEOTIDE SEQUENCE [LARGE SCALE GENOMIC DNA]</scope>
    <source>
        <strain evidence="3">cv. AL8/78</strain>
    </source>
</reference>
<dbReference type="Gramene" id="AET5Gv21038800.1">
    <property type="protein sequence ID" value="AET5Gv21038800.1"/>
    <property type="gene ID" value="AET5Gv21038800"/>
</dbReference>
<dbReference type="EnsemblPlants" id="AET5Gv21038800.1">
    <property type="protein sequence ID" value="AET5Gv21038800.1"/>
    <property type="gene ID" value="AET5Gv21038800"/>
</dbReference>
<feature type="region of interest" description="Disordered" evidence="1">
    <location>
        <begin position="182"/>
        <end position="212"/>
    </location>
</feature>
<feature type="region of interest" description="Disordered" evidence="1">
    <location>
        <begin position="1"/>
        <end position="36"/>
    </location>
</feature>
<feature type="region of interest" description="Disordered" evidence="1">
    <location>
        <begin position="41"/>
        <end position="60"/>
    </location>
</feature>
<accession>A0A453M4H9</accession>
<dbReference type="AlphaFoldDB" id="A0A453M4H9"/>
<feature type="compositionally biased region" description="Basic residues" evidence="1">
    <location>
        <begin position="559"/>
        <end position="574"/>
    </location>
</feature>
<feature type="region of interest" description="Disordered" evidence="1">
    <location>
        <begin position="425"/>
        <end position="502"/>
    </location>
</feature>